<reference evidence="7 8" key="1">
    <citation type="submission" date="2020-07" db="EMBL/GenBank/DDBJ databases">
        <title>Characterization and genome sequencing of isolate MD1, a novel member within the family Lachnospiraceae.</title>
        <authorList>
            <person name="Rettenmaier R."/>
            <person name="Di Bello L."/>
            <person name="Zinser C."/>
            <person name="Scheitz K."/>
            <person name="Liebl W."/>
            <person name="Zverlov V."/>
        </authorList>
    </citation>
    <scope>NUCLEOTIDE SEQUENCE [LARGE SCALE GENOMIC DNA]</scope>
    <source>
        <strain evidence="7 8">MD1</strain>
    </source>
</reference>
<evidence type="ECO:0000256" key="3">
    <source>
        <dbReference type="ARBA" id="ARBA00022722"/>
    </source>
</evidence>
<dbReference type="EMBL" id="JACEGA010000001">
    <property type="protein sequence ID" value="MBB2182392.1"/>
    <property type="molecule type" value="Genomic_DNA"/>
</dbReference>
<dbReference type="AlphaFoldDB" id="A0A839JZK4"/>
<dbReference type="InterPro" id="IPR037004">
    <property type="entry name" value="Exonuc_VII_ssu_sf"/>
</dbReference>
<dbReference type="Pfam" id="PF02609">
    <property type="entry name" value="Exonuc_VII_S"/>
    <property type="match status" value="1"/>
</dbReference>
<comment type="caution">
    <text evidence="7">The sequence shown here is derived from an EMBL/GenBank/DDBJ whole genome shotgun (WGS) entry which is preliminary data.</text>
</comment>
<dbReference type="InterPro" id="IPR003761">
    <property type="entry name" value="Exonuc_VII_S"/>
</dbReference>
<evidence type="ECO:0000313" key="7">
    <source>
        <dbReference type="EMBL" id="MBB2182392.1"/>
    </source>
</evidence>
<keyword evidence="4 6" id="KW-0378">Hydrolase</keyword>
<evidence type="ECO:0000256" key="6">
    <source>
        <dbReference type="HAMAP-Rule" id="MF_00337"/>
    </source>
</evidence>
<evidence type="ECO:0000256" key="5">
    <source>
        <dbReference type="ARBA" id="ARBA00022839"/>
    </source>
</evidence>
<dbReference type="GO" id="GO:0005829">
    <property type="term" value="C:cytosol"/>
    <property type="evidence" value="ECO:0007669"/>
    <property type="project" value="TreeGrafter"/>
</dbReference>
<dbReference type="Gene3D" id="1.10.287.1040">
    <property type="entry name" value="Exonuclease VII, small subunit"/>
    <property type="match status" value="1"/>
</dbReference>
<comment type="function">
    <text evidence="6">Bidirectionally degrades single-stranded DNA into large acid-insoluble oligonucleotides, which are then degraded further into small acid-soluble oligonucleotides.</text>
</comment>
<dbReference type="GO" id="GO:0009318">
    <property type="term" value="C:exodeoxyribonuclease VII complex"/>
    <property type="evidence" value="ECO:0007669"/>
    <property type="project" value="UniProtKB-UniRule"/>
</dbReference>
<comment type="catalytic activity">
    <reaction evidence="6">
        <text>Exonucleolytic cleavage in either 5'- to 3'- or 3'- to 5'-direction to yield nucleoside 5'-phosphates.</text>
        <dbReference type="EC" id="3.1.11.6"/>
    </reaction>
</comment>
<dbReference type="SUPFAM" id="SSF116842">
    <property type="entry name" value="XseB-like"/>
    <property type="match status" value="1"/>
</dbReference>
<dbReference type="PANTHER" id="PTHR34137">
    <property type="entry name" value="EXODEOXYRIBONUCLEASE 7 SMALL SUBUNIT"/>
    <property type="match status" value="1"/>
</dbReference>
<dbReference type="Proteomes" id="UP000574276">
    <property type="component" value="Unassembled WGS sequence"/>
</dbReference>
<comment type="similarity">
    <text evidence="1 6">Belongs to the XseB family.</text>
</comment>
<gene>
    <name evidence="6 7" type="primary">xseB</name>
    <name evidence="7" type="ORF">H0486_05820</name>
</gene>
<dbReference type="RefSeq" id="WP_228352117.1">
    <property type="nucleotide sequence ID" value="NZ_JACEGA010000001.1"/>
</dbReference>
<evidence type="ECO:0000256" key="2">
    <source>
        <dbReference type="ARBA" id="ARBA00022490"/>
    </source>
</evidence>
<accession>A0A839JZK4</accession>
<keyword evidence="2 6" id="KW-0963">Cytoplasm</keyword>
<proteinExistence type="inferred from homology"/>
<dbReference type="PIRSF" id="PIRSF006488">
    <property type="entry name" value="Exonuc_VII_S"/>
    <property type="match status" value="1"/>
</dbReference>
<keyword evidence="3 6" id="KW-0540">Nuclease</keyword>
<keyword evidence="8" id="KW-1185">Reference proteome</keyword>
<evidence type="ECO:0000313" key="8">
    <source>
        <dbReference type="Proteomes" id="UP000574276"/>
    </source>
</evidence>
<comment type="subcellular location">
    <subcellularLocation>
        <location evidence="6">Cytoplasm</location>
    </subcellularLocation>
</comment>
<dbReference type="PANTHER" id="PTHR34137:SF1">
    <property type="entry name" value="EXODEOXYRIBONUCLEASE 7 SMALL SUBUNIT"/>
    <property type="match status" value="1"/>
</dbReference>
<evidence type="ECO:0000256" key="4">
    <source>
        <dbReference type="ARBA" id="ARBA00022801"/>
    </source>
</evidence>
<sequence>MAKKEMKLEESFEKLNQILEELEKPEVSLEDSFSLYQEGMKLLKACNASIDKVEKQLIILSESGETDEL</sequence>
<protein>
    <recommendedName>
        <fullName evidence="6">Exodeoxyribonuclease 7 small subunit</fullName>
        <ecNumber evidence="6">3.1.11.6</ecNumber>
    </recommendedName>
    <alternativeName>
        <fullName evidence="6">Exodeoxyribonuclease VII small subunit</fullName>
        <shortName evidence="6">Exonuclease VII small subunit</shortName>
    </alternativeName>
</protein>
<evidence type="ECO:0000256" key="1">
    <source>
        <dbReference type="ARBA" id="ARBA00009998"/>
    </source>
</evidence>
<keyword evidence="5 6" id="KW-0269">Exonuclease</keyword>
<dbReference type="GO" id="GO:0006308">
    <property type="term" value="P:DNA catabolic process"/>
    <property type="evidence" value="ECO:0007669"/>
    <property type="project" value="UniProtKB-UniRule"/>
</dbReference>
<dbReference type="GO" id="GO:0008855">
    <property type="term" value="F:exodeoxyribonuclease VII activity"/>
    <property type="evidence" value="ECO:0007669"/>
    <property type="project" value="UniProtKB-UniRule"/>
</dbReference>
<organism evidence="7 8">
    <name type="scientific">Variimorphobacter saccharofermentans</name>
    <dbReference type="NCBI Taxonomy" id="2755051"/>
    <lineage>
        <taxon>Bacteria</taxon>
        <taxon>Bacillati</taxon>
        <taxon>Bacillota</taxon>
        <taxon>Clostridia</taxon>
        <taxon>Lachnospirales</taxon>
        <taxon>Lachnospiraceae</taxon>
        <taxon>Variimorphobacter</taxon>
    </lineage>
</organism>
<dbReference type="NCBIfam" id="TIGR01280">
    <property type="entry name" value="xseB"/>
    <property type="match status" value="1"/>
</dbReference>
<name>A0A839JZK4_9FIRM</name>
<dbReference type="EC" id="3.1.11.6" evidence="6"/>
<dbReference type="HAMAP" id="MF_00337">
    <property type="entry name" value="Exonuc_7_S"/>
    <property type="match status" value="1"/>
</dbReference>
<comment type="subunit">
    <text evidence="6">Heterooligomer composed of large and small subunits.</text>
</comment>